<dbReference type="PANTHER" id="PTHR13950:SF9">
    <property type="entry name" value="RABCONNECTIN-3A"/>
    <property type="match status" value="1"/>
</dbReference>
<evidence type="ECO:0000313" key="2">
    <source>
        <dbReference type="EMBL" id="CAD6502778.1"/>
    </source>
</evidence>
<proteinExistence type="predicted"/>
<evidence type="ECO:0000313" key="3">
    <source>
        <dbReference type="Proteomes" id="UP000683417"/>
    </source>
</evidence>
<gene>
    <name evidence="2" type="ORF">BGTH12_LOCUS4136</name>
</gene>
<sequence length="1310" mass="148670">MRAALPGKPVPATQAVCTGHWDGKRYIIYITGRTLVILTGLHVLLQIIYDESELQLGAVVFDETTGKIAVSTDYTIRIYRPCGLDENNLKWSLQDTFTVDWSVSSFSRMILSWGVAEELLVGGTHLELFTSLCTPSSIWKSDLANRVKLAEFSYDSAFIASTGVYDRFVKIWKRLSFGYDDTRFDFSYLSHPATVTNIYWRKPHFIDQTIDNVLYTTCADQILRIWVAPDIHDHFPGHLQLWGQIDLIESIKPRALSKNTSNRFAFIIDCRDFRLATEQAVQSRKTEEPAENHALSHLIEVANRSPEICVVLDDQGHMSAWGLECISYKTLQKTCIFNVTHVDGLQLGLPDISEVNMIPVRFYNYCKQPESVLSFLIHHFDGSLEVFESNVVDFFDPSPRSSRLVSKIKLTGHSEIIKNIILDVNKSVVASQGECNEIMIWKSSGQQEGESLQCQSSFTQTEKIIGICLISSGKFIILLLQDKILLLDARASQGKILSSFSYTDRGDGLCTSLLFEDTENLVAYVAILSSKMEGVILEIQLSRMDGLQDNCGNSASIRKLCLLGPIEICELFLIALTEPLYIYQIICGAATPTREVAVSLTKSGVLQLWAVRLNLVTNSADWLQTYSIDTGTCEPSLVSVSSNHKAAIVDSNRSELKIWDVPGDCLEFVQNYESHETIQYLDWSSTLDSQSILAVGLSSRVVILVQTRYDYLSKNEAWVTIREFSIRDLTPHNISNSTWLNSGNLVAAAGSQIFIFGTKFKLSTTVVQDFGLAYLGSVWHANELVAQLNSTLPAYHPQFLYHCILSNKYLLFRRLILELYMTLKYYIEGESLSKYLGIDTSEFYTTDVRHITTLNPTKSKEFCSYMNNDHIPETLNEDIASFISEKLSRISLPGLSKIEQTKLIELVQCAVIIEKKRPSIDDNAFKFLFFFQKHVLCRGVGNQLCLSWREINWAYHSKSQEIIIDMVSSHSRGKLIWEHARESGMFMWIKDLGTLRVQFEKIAKNEYTKTSMKNPIDCALFYLALRKKTVLQGLWRIASWNPEQAATIKLLGNNFNDKKWKTIALKNAYALLGKHRYEYSAAFFLLADCLKDAINVLSTQLNDLQLAIAVARVYEGDGGPILNQFLEDRVVPLGLQKGDRWLTSWALELLGRRSDSLQALMLPTYTLLDSLQQLEPQARSFLKHDPATLSFYTYLRQEFMRATKMEGPCVSSKMEWDFILRSARQFTRMGSGLLALDLLRNWEFHHLSTKFYHSTKKVPRQSTSTKHDTFSTLDSPVLQKLSDNMVSQNSMKLPVFREPDVSSLLDNFGF</sequence>
<dbReference type="InterPro" id="IPR052208">
    <property type="entry name" value="DmX-like/RAVE_component"/>
</dbReference>
<dbReference type="PANTHER" id="PTHR13950">
    <property type="entry name" value="RABCONNECTIN-RELATED"/>
    <property type="match status" value="1"/>
</dbReference>
<accession>A0A9W4GFG7</accession>
<dbReference type="Proteomes" id="UP000683417">
    <property type="component" value="Unassembled WGS sequence"/>
</dbReference>
<organism evidence="2 3">
    <name type="scientific">Blumeria graminis f. sp. triticale</name>
    <dbReference type="NCBI Taxonomy" id="1689686"/>
    <lineage>
        <taxon>Eukaryota</taxon>
        <taxon>Fungi</taxon>
        <taxon>Dikarya</taxon>
        <taxon>Ascomycota</taxon>
        <taxon>Pezizomycotina</taxon>
        <taxon>Leotiomycetes</taxon>
        <taxon>Erysiphales</taxon>
        <taxon>Erysiphaceae</taxon>
        <taxon>Blumeria</taxon>
    </lineage>
</organism>
<comment type="caution">
    <text evidence="2">The sequence shown here is derived from an EMBL/GenBank/DDBJ whole genome shotgun (WGS) entry which is preliminary data.</text>
</comment>
<dbReference type="EMBL" id="CAJHIT010000006">
    <property type="protein sequence ID" value="CAD6502778.1"/>
    <property type="molecule type" value="Genomic_DNA"/>
</dbReference>
<dbReference type="Pfam" id="PF12234">
    <property type="entry name" value="Rav1p_C"/>
    <property type="match status" value="1"/>
</dbReference>
<dbReference type="GO" id="GO:0007035">
    <property type="term" value="P:vacuolar acidification"/>
    <property type="evidence" value="ECO:0007669"/>
    <property type="project" value="TreeGrafter"/>
</dbReference>
<evidence type="ECO:0000259" key="1">
    <source>
        <dbReference type="Pfam" id="PF12234"/>
    </source>
</evidence>
<protein>
    <submittedName>
        <fullName evidence="2">BgTH12-05368</fullName>
    </submittedName>
</protein>
<feature type="domain" description="RAVE complex protein Rav1 C-terminal" evidence="1">
    <location>
        <begin position="604"/>
        <end position="1238"/>
    </location>
</feature>
<dbReference type="GO" id="GO:0043291">
    <property type="term" value="C:RAVE complex"/>
    <property type="evidence" value="ECO:0007669"/>
    <property type="project" value="TreeGrafter"/>
</dbReference>
<name>A0A9W4GFG7_BLUGR</name>
<reference evidence="2" key="1">
    <citation type="submission" date="2020-10" db="EMBL/GenBank/DDBJ databases">
        <authorList>
            <person name="Muller C M."/>
        </authorList>
    </citation>
    <scope>NUCLEOTIDE SEQUENCE</scope>
    <source>
        <strain evidence="2">THUN-12</strain>
    </source>
</reference>
<dbReference type="InterPro" id="IPR022033">
    <property type="entry name" value="Rav1p_C"/>
</dbReference>